<dbReference type="STRING" id="39946.B8BAY2"/>
<dbReference type="GO" id="GO:0005739">
    <property type="term" value="C:mitochondrion"/>
    <property type="evidence" value="ECO:0007669"/>
    <property type="project" value="TreeGrafter"/>
</dbReference>
<comment type="similarity">
    <text evidence="1">Belongs to the PPR family. P subfamily.</text>
</comment>
<keyword evidence="2" id="KW-0677">Repeat</keyword>
<dbReference type="PANTHER" id="PTHR45717:SF11">
    <property type="entry name" value="PENTACOTRIPEPTIDE-REPEAT REGION OF PRORP DOMAIN-CONTAINING PROTEIN"/>
    <property type="match status" value="1"/>
</dbReference>
<evidence type="ECO:0000313" key="6">
    <source>
        <dbReference type="Proteomes" id="UP000007015"/>
    </source>
</evidence>
<evidence type="ECO:0000256" key="3">
    <source>
        <dbReference type="ARBA" id="ARBA00022946"/>
    </source>
</evidence>
<dbReference type="HOGENOM" id="CLU_019802_4_0_1"/>
<dbReference type="Proteomes" id="UP000007015">
    <property type="component" value="Chromosome 8"/>
</dbReference>
<keyword evidence="6" id="KW-1185">Reference proteome</keyword>
<dbReference type="OMA" id="NAITFRH"/>
<evidence type="ECO:0000313" key="5">
    <source>
        <dbReference type="EMBL" id="EEC82943.1"/>
    </source>
</evidence>
<name>B8BAY2_ORYSI</name>
<keyword evidence="3" id="KW-0809">Transit peptide</keyword>
<dbReference type="Gramene" id="BGIOSGA028035-TA">
    <property type="protein sequence ID" value="BGIOSGA028035-PA"/>
    <property type="gene ID" value="BGIOSGA028035"/>
</dbReference>
<evidence type="ECO:0000256" key="4">
    <source>
        <dbReference type="PROSITE-ProRule" id="PRU00708"/>
    </source>
</evidence>
<dbReference type="AlphaFoldDB" id="B8BAY2"/>
<dbReference type="Pfam" id="PF13041">
    <property type="entry name" value="PPR_2"/>
    <property type="match status" value="1"/>
</dbReference>
<dbReference type="InterPro" id="IPR011990">
    <property type="entry name" value="TPR-like_helical_dom_sf"/>
</dbReference>
<dbReference type="Pfam" id="PF01535">
    <property type="entry name" value="PPR"/>
    <property type="match status" value="1"/>
</dbReference>
<evidence type="ECO:0008006" key="7">
    <source>
        <dbReference type="Google" id="ProtNLM"/>
    </source>
</evidence>
<organism evidence="5 6">
    <name type="scientific">Oryza sativa subsp. indica</name>
    <name type="common">Rice</name>
    <dbReference type="NCBI Taxonomy" id="39946"/>
    <lineage>
        <taxon>Eukaryota</taxon>
        <taxon>Viridiplantae</taxon>
        <taxon>Streptophyta</taxon>
        <taxon>Embryophyta</taxon>
        <taxon>Tracheophyta</taxon>
        <taxon>Spermatophyta</taxon>
        <taxon>Magnoliopsida</taxon>
        <taxon>Liliopsida</taxon>
        <taxon>Poales</taxon>
        <taxon>Poaceae</taxon>
        <taxon>BOP clade</taxon>
        <taxon>Oryzoideae</taxon>
        <taxon>Oryzeae</taxon>
        <taxon>Oryzinae</taxon>
        <taxon>Oryza</taxon>
        <taxon>Oryza sativa</taxon>
    </lineage>
</organism>
<evidence type="ECO:0000256" key="2">
    <source>
        <dbReference type="ARBA" id="ARBA00022737"/>
    </source>
</evidence>
<feature type="repeat" description="PPR" evidence="4">
    <location>
        <begin position="219"/>
        <end position="253"/>
    </location>
</feature>
<dbReference type="NCBIfam" id="TIGR00756">
    <property type="entry name" value="PPR"/>
    <property type="match status" value="2"/>
</dbReference>
<proteinExistence type="inferred from homology"/>
<accession>B8BAY2</accession>
<feature type="repeat" description="PPR" evidence="4">
    <location>
        <begin position="358"/>
        <end position="392"/>
    </location>
</feature>
<sequence>MLRALLRRRRPPIPSAAVAVAVANLLCELRRRPYSSPSSSSPSCGRRGGAGGVRWAQRVERSASVCAAIRGWMGDGRAVHRGHVFHAVNRLRRRRLHRAALQVMEWIMRERPYKLSELDYSYLLEFTAKVHGISEAESLFLRIPQEYQNELLYNNLVMACLDLGLIKLAYGYKRKMRELSLPISPYVYNRLIILHSSPGRQKTISKILAQMKGDRVTPHTSTYNILLKIKANEHNIDGVARVFNDMKRAKVEPNEITYGILAIAHAVARLYTVSHTYVEAIENSMTGTNWSTLEILLILYGYHGKAKELKMTWDLMQGLPHIRPKSFILAIEAFGKVGSIDQAEEIWGKFESTRKPKLTEQFNSILSVYCRHGLVDKASAVFKEMRANGCIVKEALKTMDIAKKEVVTKKVKSSTPWLETTHMILESFAENGDLVNAKRVFDELNESKYCRNSFVYNTLLKAHVKAKVYEPDLLRAMILRGAMPDAETYSLLGLIEQFKT</sequence>
<dbReference type="EMBL" id="CM000133">
    <property type="protein sequence ID" value="EEC82943.1"/>
    <property type="molecule type" value="Genomic_DNA"/>
</dbReference>
<dbReference type="PROSITE" id="PS51375">
    <property type="entry name" value="PPR"/>
    <property type="match status" value="2"/>
</dbReference>
<reference evidence="5 6" key="1">
    <citation type="journal article" date="2005" name="PLoS Biol.">
        <title>The genomes of Oryza sativa: a history of duplications.</title>
        <authorList>
            <person name="Yu J."/>
            <person name="Wang J."/>
            <person name="Lin W."/>
            <person name="Li S."/>
            <person name="Li H."/>
            <person name="Zhou J."/>
            <person name="Ni P."/>
            <person name="Dong W."/>
            <person name="Hu S."/>
            <person name="Zeng C."/>
            <person name="Zhang J."/>
            <person name="Zhang Y."/>
            <person name="Li R."/>
            <person name="Xu Z."/>
            <person name="Li S."/>
            <person name="Li X."/>
            <person name="Zheng H."/>
            <person name="Cong L."/>
            <person name="Lin L."/>
            <person name="Yin J."/>
            <person name="Geng J."/>
            <person name="Li G."/>
            <person name="Shi J."/>
            <person name="Liu J."/>
            <person name="Lv H."/>
            <person name="Li J."/>
            <person name="Wang J."/>
            <person name="Deng Y."/>
            <person name="Ran L."/>
            <person name="Shi X."/>
            <person name="Wang X."/>
            <person name="Wu Q."/>
            <person name="Li C."/>
            <person name="Ren X."/>
            <person name="Wang J."/>
            <person name="Wang X."/>
            <person name="Li D."/>
            <person name="Liu D."/>
            <person name="Zhang X."/>
            <person name="Ji Z."/>
            <person name="Zhao W."/>
            <person name="Sun Y."/>
            <person name="Zhang Z."/>
            <person name="Bao J."/>
            <person name="Han Y."/>
            <person name="Dong L."/>
            <person name="Ji J."/>
            <person name="Chen P."/>
            <person name="Wu S."/>
            <person name="Liu J."/>
            <person name="Xiao Y."/>
            <person name="Bu D."/>
            <person name="Tan J."/>
            <person name="Yang L."/>
            <person name="Ye C."/>
            <person name="Zhang J."/>
            <person name="Xu J."/>
            <person name="Zhou Y."/>
            <person name="Yu Y."/>
            <person name="Zhang B."/>
            <person name="Zhuang S."/>
            <person name="Wei H."/>
            <person name="Liu B."/>
            <person name="Lei M."/>
            <person name="Yu H."/>
            <person name="Li Y."/>
            <person name="Xu H."/>
            <person name="Wei S."/>
            <person name="He X."/>
            <person name="Fang L."/>
            <person name="Zhang Z."/>
            <person name="Zhang Y."/>
            <person name="Huang X."/>
            <person name="Su Z."/>
            <person name="Tong W."/>
            <person name="Li J."/>
            <person name="Tong Z."/>
            <person name="Li S."/>
            <person name="Ye J."/>
            <person name="Wang L."/>
            <person name="Fang L."/>
            <person name="Lei T."/>
            <person name="Chen C."/>
            <person name="Chen H."/>
            <person name="Xu Z."/>
            <person name="Li H."/>
            <person name="Huang H."/>
            <person name="Zhang F."/>
            <person name="Xu H."/>
            <person name="Li N."/>
            <person name="Zhao C."/>
            <person name="Li S."/>
            <person name="Dong L."/>
            <person name="Huang Y."/>
            <person name="Li L."/>
            <person name="Xi Y."/>
            <person name="Qi Q."/>
            <person name="Li W."/>
            <person name="Zhang B."/>
            <person name="Hu W."/>
            <person name="Zhang Y."/>
            <person name="Tian X."/>
            <person name="Jiao Y."/>
            <person name="Liang X."/>
            <person name="Jin J."/>
            <person name="Gao L."/>
            <person name="Zheng W."/>
            <person name="Hao B."/>
            <person name="Liu S."/>
            <person name="Wang W."/>
            <person name="Yuan L."/>
            <person name="Cao M."/>
            <person name="McDermott J."/>
            <person name="Samudrala R."/>
            <person name="Wang J."/>
            <person name="Wong G.K."/>
            <person name="Yang H."/>
        </authorList>
    </citation>
    <scope>NUCLEOTIDE SEQUENCE [LARGE SCALE GENOMIC DNA]</scope>
    <source>
        <strain evidence="6">cv. 93-11</strain>
    </source>
</reference>
<dbReference type="Gene3D" id="1.25.40.10">
    <property type="entry name" value="Tetratricopeptide repeat domain"/>
    <property type="match status" value="2"/>
</dbReference>
<evidence type="ECO:0000256" key="1">
    <source>
        <dbReference type="ARBA" id="ARBA00007626"/>
    </source>
</evidence>
<dbReference type="FunFam" id="1.25.40.10:FF:000799">
    <property type="entry name" value="Pentatricopeptide repeat-containing protein At1g07590, mitochondrial"/>
    <property type="match status" value="1"/>
</dbReference>
<protein>
    <recommendedName>
        <fullName evidence="7">Pentatricopeptide repeat-containing protein</fullName>
    </recommendedName>
</protein>
<dbReference type="FunFam" id="1.25.40.10:FF:002174">
    <property type="entry name" value="Pentatricopeptide repeat-containing protein mitochondrial"/>
    <property type="match status" value="1"/>
</dbReference>
<dbReference type="PANTHER" id="PTHR45717">
    <property type="entry name" value="OS12G0527900 PROTEIN"/>
    <property type="match status" value="1"/>
</dbReference>
<dbReference type="GO" id="GO:0003729">
    <property type="term" value="F:mRNA binding"/>
    <property type="evidence" value="ECO:0007669"/>
    <property type="project" value="UniProtKB-ARBA"/>
</dbReference>
<gene>
    <name evidence="5" type="ORF">OsI_27919</name>
</gene>
<dbReference type="InterPro" id="IPR002885">
    <property type="entry name" value="PPR_rpt"/>
</dbReference>